<keyword evidence="1" id="KW-1133">Transmembrane helix</keyword>
<evidence type="ECO:0000256" key="1">
    <source>
        <dbReference type="SAM" id="Phobius"/>
    </source>
</evidence>
<organism evidence="2 3">
    <name type="scientific">Nocardia terrae</name>
    <dbReference type="NCBI Taxonomy" id="2675851"/>
    <lineage>
        <taxon>Bacteria</taxon>
        <taxon>Bacillati</taxon>
        <taxon>Actinomycetota</taxon>
        <taxon>Actinomycetes</taxon>
        <taxon>Mycobacteriales</taxon>
        <taxon>Nocardiaceae</taxon>
        <taxon>Nocardia</taxon>
    </lineage>
</organism>
<dbReference type="EMBL" id="WRPP01000004">
    <property type="protein sequence ID" value="MVU79914.1"/>
    <property type="molecule type" value="Genomic_DNA"/>
</dbReference>
<gene>
    <name evidence="2" type="ORF">GPX89_22050</name>
</gene>
<dbReference type="AlphaFoldDB" id="A0A7K1UZX6"/>
<protein>
    <submittedName>
        <fullName evidence="2">Uncharacterized protein</fullName>
    </submittedName>
</protein>
<accession>A0A7K1UZX6</accession>
<proteinExistence type="predicted"/>
<feature type="transmembrane region" description="Helical" evidence="1">
    <location>
        <begin position="20"/>
        <end position="44"/>
    </location>
</feature>
<keyword evidence="1" id="KW-0472">Membrane</keyword>
<comment type="caution">
    <text evidence="2">The sequence shown here is derived from an EMBL/GenBank/DDBJ whole genome shotgun (WGS) entry which is preliminary data.</text>
</comment>
<dbReference type="RefSeq" id="WP_157389500.1">
    <property type="nucleotide sequence ID" value="NZ_WRPP01000004.1"/>
</dbReference>
<keyword evidence="1" id="KW-0812">Transmembrane</keyword>
<evidence type="ECO:0000313" key="2">
    <source>
        <dbReference type="EMBL" id="MVU79914.1"/>
    </source>
</evidence>
<name>A0A7K1UZX6_9NOCA</name>
<keyword evidence="3" id="KW-1185">Reference proteome</keyword>
<dbReference type="Proteomes" id="UP000466794">
    <property type="component" value="Unassembled WGS sequence"/>
</dbReference>
<sequence>MSHELATQAGRSTRRTAQAFRFSAIVTASMASIGLTVAAGSYIANEMAHEPGRLATSTPANRPALIELGGTDRPNVPAAAPIAEKADLASLFTNRPLEPAMTQVVPARVPGTGAAAATTETAHPVGGQVRLGSTYLGAQVAAAQHNSVTLTVDTNAFAMLSDVLLRTPLGEQLGITIDPAANTQLRTDVDSHGDVTLTLSDTGLGRYGVQIARHQVPAPAADTETVAV</sequence>
<evidence type="ECO:0000313" key="3">
    <source>
        <dbReference type="Proteomes" id="UP000466794"/>
    </source>
</evidence>
<reference evidence="2 3" key="1">
    <citation type="submission" date="2019-12" db="EMBL/GenBank/DDBJ databases">
        <title>Nocardia sp. nov. ET3-3 isolated from soil.</title>
        <authorList>
            <person name="Kanchanasin P."/>
            <person name="Tanasupawat S."/>
            <person name="Yuki M."/>
            <person name="Kudo T."/>
        </authorList>
    </citation>
    <scope>NUCLEOTIDE SEQUENCE [LARGE SCALE GENOMIC DNA]</scope>
    <source>
        <strain evidence="2 3">ET3-3</strain>
    </source>
</reference>